<evidence type="ECO:0000313" key="1">
    <source>
        <dbReference type="EMBL" id="CUR52324.1"/>
    </source>
</evidence>
<gene>
    <name evidence="1" type="ORF">NDEV_1562</name>
</gene>
<accession>A0A128A4P2</accession>
<dbReference type="EMBL" id="LN890280">
    <property type="protein sequence ID" value="CUR52324.1"/>
    <property type="molecule type" value="Genomic_DNA"/>
</dbReference>
<evidence type="ECO:0000313" key="2">
    <source>
        <dbReference type="Proteomes" id="UP000196239"/>
    </source>
</evidence>
<dbReference type="AlphaFoldDB" id="A0A128A4P2"/>
<sequence>MCEMMDEIEVEQLRMVLARARKEMQAPEKEIPLAAVA</sequence>
<dbReference type="KEGG" id="ndv:NDEV_1562"/>
<organism evidence="1 2">
    <name type="scientific">Nitrosotalea devaniterrae</name>
    <dbReference type="NCBI Taxonomy" id="1078905"/>
    <lineage>
        <taxon>Archaea</taxon>
        <taxon>Nitrososphaerota</taxon>
        <taxon>Nitrososphaeria</taxon>
        <taxon>Nitrosotaleales</taxon>
        <taxon>Nitrosotaleaceae</taxon>
        <taxon>Nitrosotalea</taxon>
    </lineage>
</organism>
<dbReference type="Proteomes" id="UP000196239">
    <property type="component" value="Chromosome 1"/>
</dbReference>
<proteinExistence type="predicted"/>
<protein>
    <submittedName>
        <fullName evidence="1">Uncharacterized protein</fullName>
    </submittedName>
</protein>
<reference evidence="2" key="1">
    <citation type="submission" date="2015-10" db="EMBL/GenBank/DDBJ databases">
        <authorList>
            <person name="Lehtovirta-Morley L.E."/>
            <person name="Vieille C."/>
        </authorList>
    </citation>
    <scope>NUCLEOTIDE SEQUENCE [LARGE SCALE GENOMIC DNA]</scope>
</reference>
<name>A0A128A4P2_9ARCH</name>
<keyword evidence="2" id="KW-1185">Reference proteome</keyword>